<comment type="function">
    <text evidence="3 17">General (non sugar-specific) component of the phosphoenolpyruvate-dependent sugar phosphotransferase system (sugar PTS). This major carbohydrate active-transport system catalyzes the phosphorylation of incoming sugar substrates concomitantly with their translocation across the cell membrane. Enzyme I transfers the phosphoryl group from phosphoenolpyruvate (PEP) to the phosphoryl carrier protein (HPr).</text>
</comment>
<keyword evidence="25" id="KW-1185">Reference proteome</keyword>
<dbReference type="AlphaFoldDB" id="A0A1T4N213"/>
<proteinExistence type="inferred from homology"/>
<feature type="binding site" evidence="20">
    <location>
        <position position="463"/>
    </location>
    <ligand>
        <name>Mg(2+)</name>
        <dbReference type="ChEBI" id="CHEBI:18420"/>
    </ligand>
</feature>
<dbReference type="PROSITE" id="PS00742">
    <property type="entry name" value="PEP_ENZYMES_2"/>
    <property type="match status" value="1"/>
</dbReference>
<reference evidence="24 25" key="1">
    <citation type="submission" date="2017-02" db="EMBL/GenBank/DDBJ databases">
        <authorList>
            <person name="Peterson S.W."/>
        </authorList>
    </citation>
    <scope>NUCLEOTIDE SEQUENCE [LARGE SCALE GENOMIC DNA]</scope>
    <source>
        <strain evidence="24 25">ATCC BAA-909</strain>
    </source>
</reference>
<dbReference type="GO" id="GO:0016301">
    <property type="term" value="F:kinase activity"/>
    <property type="evidence" value="ECO:0007669"/>
    <property type="project" value="UniProtKB-KW"/>
</dbReference>
<dbReference type="GO" id="GO:0009401">
    <property type="term" value="P:phosphoenolpyruvate-dependent sugar phosphotransferase system"/>
    <property type="evidence" value="ECO:0007669"/>
    <property type="project" value="UniProtKB-KW"/>
</dbReference>
<dbReference type="SUPFAM" id="SSF47831">
    <property type="entry name" value="Enzyme I of the PEP:sugar phosphotransferase system HPr-binding (sub)domain"/>
    <property type="match status" value="1"/>
</dbReference>
<dbReference type="STRING" id="225004.SAMN02745152_01066"/>
<dbReference type="Pfam" id="PF00391">
    <property type="entry name" value="PEP-utilizers"/>
    <property type="match status" value="1"/>
</dbReference>
<feature type="active site" description="Tele-phosphohistidine intermediate" evidence="18">
    <location>
        <position position="190"/>
    </location>
</feature>
<feature type="active site" description="Proton donor" evidence="18">
    <location>
        <position position="510"/>
    </location>
</feature>
<dbReference type="EMBL" id="FUXC01000005">
    <property type="protein sequence ID" value="SJZ73055.1"/>
    <property type="molecule type" value="Genomic_DNA"/>
</dbReference>
<evidence type="ECO:0000256" key="6">
    <source>
        <dbReference type="ARBA" id="ARBA00012232"/>
    </source>
</evidence>
<evidence type="ECO:0000256" key="15">
    <source>
        <dbReference type="ARBA" id="ARBA00022842"/>
    </source>
</evidence>
<dbReference type="InterPro" id="IPR015813">
    <property type="entry name" value="Pyrv/PenolPyrv_kinase-like_dom"/>
</dbReference>
<feature type="binding site" evidence="19">
    <location>
        <position position="297"/>
    </location>
    <ligand>
        <name>phosphoenolpyruvate</name>
        <dbReference type="ChEBI" id="CHEBI:58702"/>
    </ligand>
</feature>
<gene>
    <name evidence="24" type="ORF">SAMN02745152_01066</name>
</gene>
<evidence type="ECO:0000256" key="3">
    <source>
        <dbReference type="ARBA" id="ARBA00002728"/>
    </source>
</evidence>
<dbReference type="InterPro" id="IPR008731">
    <property type="entry name" value="PTS_EIN"/>
</dbReference>
<evidence type="ECO:0000256" key="8">
    <source>
        <dbReference type="ARBA" id="ARBA00022448"/>
    </source>
</evidence>
<evidence type="ECO:0000256" key="16">
    <source>
        <dbReference type="ARBA" id="ARBA00033235"/>
    </source>
</evidence>
<evidence type="ECO:0000256" key="20">
    <source>
        <dbReference type="PIRSR" id="PIRSR000732-3"/>
    </source>
</evidence>
<keyword evidence="11 17" id="KW-0808">Transferase</keyword>
<keyword evidence="14 17" id="KW-0418">Kinase</keyword>
<dbReference type="InterPro" id="IPR036637">
    <property type="entry name" value="Phosphohistidine_dom_sf"/>
</dbReference>
<dbReference type="SUPFAM" id="SSF52009">
    <property type="entry name" value="Phosphohistidine domain"/>
    <property type="match status" value="1"/>
</dbReference>
<dbReference type="InterPro" id="IPR024692">
    <property type="entry name" value="PTS_EI"/>
</dbReference>
<dbReference type="PIRSF" id="PIRSF000732">
    <property type="entry name" value="PTS_enzyme_I"/>
    <property type="match status" value="1"/>
</dbReference>
<keyword evidence="15 17" id="KW-0460">Magnesium</keyword>
<keyword evidence="13 17" id="KW-0479">Metal-binding</keyword>
<dbReference type="OrthoDB" id="9765468at2"/>
<dbReference type="GO" id="GO:0008965">
    <property type="term" value="F:phosphoenolpyruvate-protein phosphotransferase activity"/>
    <property type="evidence" value="ECO:0007669"/>
    <property type="project" value="UniProtKB-EC"/>
</dbReference>
<sequence>MNVFLGTSASSGIGIGKAFVVPETVKRVIPRKKIEESEHDQQWAHFEKSLANVSTDISEKIAESKDNKIQNQLYETYFLMLNDPEFIKELKKAFYSHSLNIEFVLDRQTAKYAKQLRSSGNDYLAERALDIYDIFGKVLDDMLDFHPFDIESVPNGVVIVANQLNPSDTIILSKRKIAGLALTEGGISSHVGILARNYGIPAVFALDNIASQIENGETVVVDGNNAEVFADPDNTSLENFQKKIDEEKAHRLMLEKFRNVEAQTKDGVKFHIYANIGTVEEAKLALEEGADGIGLFRTEFLFMSETNGGRSSLFDEEEQFKAYKQVLQIMNGKPVTIRTLDAGGDKLINSPEIHINEEKNPLMGLRAIRLSLENPMQLKTQLRALYRASVFGNLKIMLPLITNVEQVKKTLEIAESVRNELASEKIEFNPDVPIGIMVETAADALTADCLAKVSDFFSIGTNDLTQYTIGVDRENASVAPLYDEFHLAVLRMIQNTISEAEKAGIDVSVCGEMASRKTGALVLAGMGIRNLSMSPAMICKIKELLSKYTIKELKSISSKQLNSL</sequence>
<feature type="domain" description="PEP-utilising enzyme mobile" evidence="21">
    <location>
        <begin position="154"/>
        <end position="225"/>
    </location>
</feature>
<evidence type="ECO:0000259" key="23">
    <source>
        <dbReference type="Pfam" id="PF05524"/>
    </source>
</evidence>
<comment type="similarity">
    <text evidence="5 17">Belongs to the PEP-utilizing enzyme family.</text>
</comment>
<name>A0A1T4N213_9SPIR</name>
<dbReference type="InterPro" id="IPR008279">
    <property type="entry name" value="PEP-util_enz_mobile_dom"/>
</dbReference>
<evidence type="ECO:0000259" key="21">
    <source>
        <dbReference type="Pfam" id="PF00391"/>
    </source>
</evidence>
<evidence type="ECO:0000256" key="14">
    <source>
        <dbReference type="ARBA" id="ARBA00022777"/>
    </source>
</evidence>
<feature type="binding site" evidence="19">
    <location>
        <position position="473"/>
    </location>
    <ligand>
        <name>phosphoenolpyruvate</name>
        <dbReference type="ChEBI" id="CHEBI:58702"/>
    </ligand>
</feature>
<evidence type="ECO:0000256" key="2">
    <source>
        <dbReference type="ARBA" id="ARBA00001946"/>
    </source>
</evidence>
<dbReference type="InterPro" id="IPR050499">
    <property type="entry name" value="PEP-utilizing_PTS_enzyme"/>
</dbReference>
<dbReference type="EC" id="2.7.3.9" evidence="6 17"/>
<feature type="binding site" evidence="19">
    <location>
        <begin position="462"/>
        <end position="463"/>
    </location>
    <ligand>
        <name>phosphoenolpyruvate</name>
        <dbReference type="ChEBI" id="CHEBI:58702"/>
    </ligand>
</feature>
<evidence type="ECO:0000256" key="18">
    <source>
        <dbReference type="PIRSR" id="PIRSR000732-1"/>
    </source>
</evidence>
<evidence type="ECO:0000256" key="5">
    <source>
        <dbReference type="ARBA" id="ARBA00007837"/>
    </source>
</evidence>
<accession>A0A1T4N213</accession>
<dbReference type="InterPro" id="IPR006318">
    <property type="entry name" value="PTS_EI-like"/>
</dbReference>
<keyword evidence="12 17" id="KW-0598">Phosphotransferase system</keyword>
<keyword evidence="10 17" id="KW-0762">Sugar transport</keyword>
<dbReference type="PRINTS" id="PR01736">
    <property type="entry name" value="PHPHTRNFRASE"/>
</dbReference>
<comment type="catalytic activity">
    <reaction evidence="1 17">
        <text>L-histidyl-[protein] + phosphoenolpyruvate = N(pros)-phospho-L-histidyl-[protein] + pyruvate</text>
        <dbReference type="Rhea" id="RHEA:23880"/>
        <dbReference type="Rhea" id="RHEA-COMP:9745"/>
        <dbReference type="Rhea" id="RHEA-COMP:9746"/>
        <dbReference type="ChEBI" id="CHEBI:15361"/>
        <dbReference type="ChEBI" id="CHEBI:29979"/>
        <dbReference type="ChEBI" id="CHEBI:58702"/>
        <dbReference type="ChEBI" id="CHEBI:64837"/>
        <dbReference type="EC" id="2.7.3.9"/>
    </reaction>
</comment>
<dbReference type="PANTHER" id="PTHR46244:SF3">
    <property type="entry name" value="PHOSPHOENOLPYRUVATE-PROTEIN PHOSPHOTRANSFERASE"/>
    <property type="match status" value="1"/>
</dbReference>
<dbReference type="InterPro" id="IPR036618">
    <property type="entry name" value="PtsI_HPr-bd_sf"/>
</dbReference>
<evidence type="ECO:0000256" key="1">
    <source>
        <dbReference type="ARBA" id="ARBA00000683"/>
    </source>
</evidence>
<dbReference type="InterPro" id="IPR023151">
    <property type="entry name" value="PEP_util_CS"/>
</dbReference>
<dbReference type="GO" id="GO:0005737">
    <property type="term" value="C:cytoplasm"/>
    <property type="evidence" value="ECO:0007669"/>
    <property type="project" value="UniProtKB-SubCell"/>
</dbReference>
<dbReference type="Pfam" id="PF02896">
    <property type="entry name" value="PEP-utilizers_C"/>
    <property type="match status" value="1"/>
</dbReference>
<comment type="subcellular location">
    <subcellularLocation>
        <location evidence="4 17">Cytoplasm</location>
    </subcellularLocation>
</comment>
<dbReference type="InterPro" id="IPR040442">
    <property type="entry name" value="Pyrv_kinase-like_dom_sf"/>
</dbReference>
<dbReference type="InterPro" id="IPR000121">
    <property type="entry name" value="PEP_util_C"/>
</dbReference>
<feature type="binding site" evidence="19">
    <location>
        <position position="338"/>
    </location>
    <ligand>
        <name>phosphoenolpyruvate</name>
        <dbReference type="ChEBI" id="CHEBI:58702"/>
    </ligand>
</feature>
<comment type="cofactor">
    <cofactor evidence="2 17 20">
        <name>Mg(2+)</name>
        <dbReference type="ChEBI" id="CHEBI:18420"/>
    </cofactor>
</comment>
<evidence type="ECO:0000256" key="17">
    <source>
        <dbReference type="PIRNR" id="PIRNR000732"/>
    </source>
</evidence>
<organism evidence="24 25">
    <name type="scientific">Treponema berlinense</name>
    <dbReference type="NCBI Taxonomy" id="225004"/>
    <lineage>
        <taxon>Bacteria</taxon>
        <taxon>Pseudomonadati</taxon>
        <taxon>Spirochaetota</taxon>
        <taxon>Spirochaetia</taxon>
        <taxon>Spirochaetales</taxon>
        <taxon>Treponemataceae</taxon>
        <taxon>Treponema</taxon>
    </lineage>
</organism>
<dbReference type="Proteomes" id="UP000190395">
    <property type="component" value="Unassembled WGS sequence"/>
</dbReference>
<evidence type="ECO:0000256" key="19">
    <source>
        <dbReference type="PIRSR" id="PIRSR000732-2"/>
    </source>
</evidence>
<evidence type="ECO:0000256" key="11">
    <source>
        <dbReference type="ARBA" id="ARBA00022679"/>
    </source>
</evidence>
<dbReference type="Gene3D" id="3.50.30.10">
    <property type="entry name" value="Phosphohistidine domain"/>
    <property type="match status" value="1"/>
</dbReference>
<evidence type="ECO:0000256" key="4">
    <source>
        <dbReference type="ARBA" id="ARBA00004496"/>
    </source>
</evidence>
<feature type="domain" description="PEP-utilising enzyme C-terminal" evidence="22">
    <location>
        <begin position="255"/>
        <end position="547"/>
    </location>
</feature>
<dbReference type="SUPFAM" id="SSF51621">
    <property type="entry name" value="Phosphoenolpyruvate/pyruvate domain"/>
    <property type="match status" value="1"/>
</dbReference>
<evidence type="ECO:0000256" key="7">
    <source>
        <dbReference type="ARBA" id="ARBA00016544"/>
    </source>
</evidence>
<evidence type="ECO:0000256" key="9">
    <source>
        <dbReference type="ARBA" id="ARBA00022490"/>
    </source>
</evidence>
<evidence type="ECO:0000256" key="12">
    <source>
        <dbReference type="ARBA" id="ARBA00022683"/>
    </source>
</evidence>
<evidence type="ECO:0000259" key="22">
    <source>
        <dbReference type="Pfam" id="PF02896"/>
    </source>
</evidence>
<keyword evidence="9 17" id="KW-0963">Cytoplasm</keyword>
<dbReference type="RefSeq" id="WP_078930821.1">
    <property type="nucleotide sequence ID" value="NZ_FUXC01000005.1"/>
</dbReference>
<dbReference type="Pfam" id="PF05524">
    <property type="entry name" value="PEP-utilisers_N"/>
    <property type="match status" value="1"/>
</dbReference>
<dbReference type="NCBIfam" id="TIGR01417">
    <property type="entry name" value="PTS_I_fam"/>
    <property type="match status" value="1"/>
</dbReference>
<keyword evidence="8 17" id="KW-0813">Transport</keyword>
<dbReference type="GO" id="GO:0046872">
    <property type="term" value="F:metal ion binding"/>
    <property type="evidence" value="ECO:0007669"/>
    <property type="project" value="UniProtKB-KW"/>
</dbReference>
<dbReference type="Gene3D" id="1.10.274.10">
    <property type="entry name" value="PtsI, HPr-binding domain"/>
    <property type="match status" value="1"/>
</dbReference>
<feature type="domain" description="Phosphotransferase system enzyme I N-terminal" evidence="23">
    <location>
        <begin position="6"/>
        <end position="127"/>
    </location>
</feature>
<dbReference type="GeneID" id="303367317"/>
<dbReference type="Gene3D" id="3.20.20.60">
    <property type="entry name" value="Phosphoenolpyruvate-binding domains"/>
    <property type="match status" value="1"/>
</dbReference>
<feature type="binding site" evidence="20">
    <location>
        <position position="439"/>
    </location>
    <ligand>
        <name>Mg(2+)</name>
        <dbReference type="ChEBI" id="CHEBI:18420"/>
    </ligand>
</feature>
<evidence type="ECO:0000256" key="10">
    <source>
        <dbReference type="ARBA" id="ARBA00022597"/>
    </source>
</evidence>
<protein>
    <recommendedName>
        <fullName evidence="7 17">Phosphoenolpyruvate-protein phosphotransferase</fullName>
        <ecNumber evidence="6 17">2.7.3.9</ecNumber>
    </recommendedName>
    <alternativeName>
        <fullName evidence="16 17">Phosphotransferase system, enzyme I</fullName>
    </alternativeName>
</protein>
<evidence type="ECO:0000313" key="25">
    <source>
        <dbReference type="Proteomes" id="UP000190395"/>
    </source>
</evidence>
<dbReference type="PANTHER" id="PTHR46244">
    <property type="entry name" value="PHOSPHOENOLPYRUVATE-PROTEIN PHOSPHOTRANSFERASE"/>
    <property type="match status" value="1"/>
</dbReference>
<evidence type="ECO:0000256" key="13">
    <source>
        <dbReference type="ARBA" id="ARBA00022723"/>
    </source>
</evidence>
<evidence type="ECO:0000313" key="24">
    <source>
        <dbReference type="EMBL" id="SJZ73055.1"/>
    </source>
</evidence>